<keyword evidence="2" id="KW-1185">Reference proteome</keyword>
<accession>A0ABT7C1D0</accession>
<organism evidence="1 2">
    <name type="scientific">Roseofilum casamattae BLCC-M143</name>
    <dbReference type="NCBI Taxonomy" id="3022442"/>
    <lineage>
        <taxon>Bacteria</taxon>
        <taxon>Bacillati</taxon>
        <taxon>Cyanobacteriota</taxon>
        <taxon>Cyanophyceae</taxon>
        <taxon>Desertifilales</taxon>
        <taxon>Desertifilaceae</taxon>
        <taxon>Roseofilum</taxon>
        <taxon>Roseofilum casamattae</taxon>
    </lineage>
</organism>
<evidence type="ECO:0000313" key="1">
    <source>
        <dbReference type="EMBL" id="MDJ1185264.1"/>
    </source>
</evidence>
<evidence type="ECO:0008006" key="3">
    <source>
        <dbReference type="Google" id="ProtNLM"/>
    </source>
</evidence>
<evidence type="ECO:0000313" key="2">
    <source>
        <dbReference type="Proteomes" id="UP001232992"/>
    </source>
</evidence>
<name>A0ABT7C1D0_9CYAN</name>
<comment type="caution">
    <text evidence="1">The sequence shown here is derived from an EMBL/GenBank/DDBJ whole genome shotgun (WGS) entry which is preliminary data.</text>
</comment>
<dbReference type="EMBL" id="JAQOSQ010000030">
    <property type="protein sequence ID" value="MDJ1185264.1"/>
    <property type="molecule type" value="Genomic_DNA"/>
</dbReference>
<reference evidence="1 2" key="1">
    <citation type="submission" date="2023-01" db="EMBL/GenBank/DDBJ databases">
        <title>Novel diversity within Roseofilum (Cyanobacteria; Desertifilaceae) from marine benthic mats with descriptions of four novel species.</title>
        <authorList>
            <person name="Wang Y."/>
            <person name="Berthold D.E."/>
            <person name="Hu J."/>
            <person name="Lefler F.W."/>
            <person name="Laughinghouse H.D. IV."/>
        </authorList>
    </citation>
    <scope>NUCLEOTIDE SEQUENCE [LARGE SCALE GENOMIC DNA]</scope>
    <source>
        <strain evidence="1 2">BLCC-M143</strain>
    </source>
</reference>
<dbReference type="Gene3D" id="1.10.10.60">
    <property type="entry name" value="Homeodomain-like"/>
    <property type="match status" value="1"/>
</dbReference>
<dbReference type="RefSeq" id="WP_283759910.1">
    <property type="nucleotide sequence ID" value="NZ_JAQOSQ010000030.1"/>
</dbReference>
<sequence length="120" mass="13967">MYDLIYVERLERKTIEGTAYSISAAARALGMDRRSLYPYMRLANLYFPDYRTAKKAGDKYSPKTPLLNGYMVWCLAKIKQIFAIQNTRKAAILAIRDQKNLFTLEKYEHEQYSAQNRLGA</sequence>
<proteinExistence type="predicted"/>
<protein>
    <recommendedName>
        <fullName evidence="3">Helix-turn-helix domain-containing protein</fullName>
    </recommendedName>
</protein>
<gene>
    <name evidence="1" type="ORF">PMH09_18915</name>
</gene>
<dbReference type="Proteomes" id="UP001232992">
    <property type="component" value="Unassembled WGS sequence"/>
</dbReference>